<evidence type="ECO:0000256" key="1">
    <source>
        <dbReference type="ARBA" id="ARBA00009080"/>
    </source>
</evidence>
<comment type="similarity">
    <text evidence="1">Belongs to the HIBADH-related family.</text>
</comment>
<evidence type="ECO:0000259" key="6">
    <source>
        <dbReference type="Pfam" id="PF14833"/>
    </source>
</evidence>
<dbReference type="InterPro" id="IPR029154">
    <property type="entry name" value="HIBADH-like_NADP-bd"/>
</dbReference>
<dbReference type="EMBL" id="NMQW01000021">
    <property type="protein sequence ID" value="OXM85495.1"/>
    <property type="molecule type" value="Genomic_DNA"/>
</dbReference>
<dbReference type="SUPFAM" id="SSF51735">
    <property type="entry name" value="NAD(P)-binding Rossmann-fold domains"/>
    <property type="match status" value="1"/>
</dbReference>
<evidence type="ECO:0000256" key="2">
    <source>
        <dbReference type="ARBA" id="ARBA00023002"/>
    </source>
</evidence>
<feature type="active site" evidence="4">
    <location>
        <position position="170"/>
    </location>
</feature>
<dbReference type="InterPro" id="IPR008927">
    <property type="entry name" value="6-PGluconate_DH-like_C_sf"/>
</dbReference>
<dbReference type="Gene3D" id="3.40.50.720">
    <property type="entry name" value="NAD(P)-binding Rossmann-like Domain"/>
    <property type="match status" value="1"/>
</dbReference>
<dbReference type="AlphaFoldDB" id="A0A229UQQ3"/>
<accession>A0A229UQQ3</accession>
<evidence type="ECO:0000313" key="7">
    <source>
        <dbReference type="EMBL" id="OXM85495.1"/>
    </source>
</evidence>
<dbReference type="Pfam" id="PF03446">
    <property type="entry name" value="NAD_binding_2"/>
    <property type="match status" value="1"/>
</dbReference>
<dbReference type="PANTHER" id="PTHR43060">
    <property type="entry name" value="3-HYDROXYISOBUTYRATE DEHYDROGENASE-LIKE 1, MITOCHONDRIAL-RELATED"/>
    <property type="match status" value="1"/>
</dbReference>
<dbReference type="Gene3D" id="1.10.1040.10">
    <property type="entry name" value="N-(1-d-carboxylethyl)-l-norvaline Dehydrogenase, domain 2"/>
    <property type="match status" value="1"/>
</dbReference>
<gene>
    <name evidence="7" type="ORF">CF651_15050</name>
</gene>
<dbReference type="PANTHER" id="PTHR43060:SF15">
    <property type="entry name" value="3-HYDROXYISOBUTYRATE DEHYDROGENASE-LIKE 1, MITOCHONDRIAL-RELATED"/>
    <property type="match status" value="1"/>
</dbReference>
<comment type="caution">
    <text evidence="7">The sequence shown here is derived from an EMBL/GenBank/DDBJ whole genome shotgun (WGS) entry which is preliminary data.</text>
</comment>
<protein>
    <submittedName>
        <fullName evidence="7">3-hydroxyisobutyrate dehydrogenase</fullName>
    </submittedName>
</protein>
<sequence>MKLAFIGLGNMGLPMARNLVKAGYEVYGINRSKGREESFAEFGGKVGLSLKELAQQADVIMTCLPMPADVEQMFLGPEGIVSNGRKGLTLIDFSTVSPDLCVKIATAAEQAGMNFLDAPVSGGTVGAEQATLSIMVGGSKPVFDQVLPILEKLGKNIYHVGEVGNGTVVKLLNQLMVGIHTQAASEAMTLADKMGLPKDMLHRILSNSFAQSRIYDRHYTQFVEKDTFQPGFALNLLHKDLVLVKKMADDIGAALPIGAHVEQLIDTAKTKGFGEKDMSAMYLYMNEKNEQ</sequence>
<proteinExistence type="inferred from homology"/>
<dbReference type="SUPFAM" id="SSF48179">
    <property type="entry name" value="6-phosphogluconate dehydrogenase C-terminal domain-like"/>
    <property type="match status" value="1"/>
</dbReference>
<dbReference type="InterPro" id="IPR015815">
    <property type="entry name" value="HIBADH-related"/>
</dbReference>
<dbReference type="GO" id="GO:0016054">
    <property type="term" value="P:organic acid catabolic process"/>
    <property type="evidence" value="ECO:0007669"/>
    <property type="project" value="UniProtKB-ARBA"/>
</dbReference>
<dbReference type="RefSeq" id="WP_094015691.1">
    <property type="nucleotide sequence ID" value="NZ_NMQW01000021.1"/>
</dbReference>
<dbReference type="InterPro" id="IPR036291">
    <property type="entry name" value="NAD(P)-bd_dom_sf"/>
</dbReference>
<keyword evidence="3" id="KW-0520">NAD</keyword>
<dbReference type="GO" id="GO:0051287">
    <property type="term" value="F:NAD binding"/>
    <property type="evidence" value="ECO:0007669"/>
    <property type="project" value="InterPro"/>
</dbReference>
<dbReference type="Proteomes" id="UP000215509">
    <property type="component" value="Unassembled WGS sequence"/>
</dbReference>
<keyword evidence="2" id="KW-0560">Oxidoreductase</keyword>
<dbReference type="Pfam" id="PF14833">
    <property type="entry name" value="NAD_binding_11"/>
    <property type="match status" value="1"/>
</dbReference>
<dbReference type="InterPro" id="IPR002204">
    <property type="entry name" value="3-OH-isobutyrate_DH-rel_CS"/>
</dbReference>
<keyword evidence="8" id="KW-1185">Reference proteome</keyword>
<dbReference type="PROSITE" id="PS00895">
    <property type="entry name" value="3_HYDROXYISOBUT_DH"/>
    <property type="match status" value="1"/>
</dbReference>
<evidence type="ECO:0000259" key="5">
    <source>
        <dbReference type="Pfam" id="PF03446"/>
    </source>
</evidence>
<evidence type="ECO:0000313" key="8">
    <source>
        <dbReference type="Proteomes" id="UP000215509"/>
    </source>
</evidence>
<dbReference type="InterPro" id="IPR006115">
    <property type="entry name" value="6PGDH_NADP-bd"/>
</dbReference>
<name>A0A229UQQ3_9BACL</name>
<organism evidence="7 8">
    <name type="scientific">Paenibacillus rigui</name>
    <dbReference type="NCBI Taxonomy" id="554312"/>
    <lineage>
        <taxon>Bacteria</taxon>
        <taxon>Bacillati</taxon>
        <taxon>Bacillota</taxon>
        <taxon>Bacilli</taxon>
        <taxon>Bacillales</taxon>
        <taxon>Paenibacillaceae</taxon>
        <taxon>Paenibacillus</taxon>
    </lineage>
</organism>
<reference evidence="7 8" key="1">
    <citation type="submission" date="2017-07" db="EMBL/GenBank/DDBJ databases">
        <title>Genome sequencing and assembly of Paenibacillus rigui.</title>
        <authorList>
            <person name="Mayilraj S."/>
        </authorList>
    </citation>
    <scope>NUCLEOTIDE SEQUENCE [LARGE SCALE GENOMIC DNA]</scope>
    <source>
        <strain evidence="7 8">JCM 16352</strain>
    </source>
</reference>
<dbReference type="GO" id="GO:0016491">
    <property type="term" value="F:oxidoreductase activity"/>
    <property type="evidence" value="ECO:0007669"/>
    <property type="project" value="UniProtKB-KW"/>
</dbReference>
<dbReference type="OrthoDB" id="9786703at2"/>
<dbReference type="GO" id="GO:0050661">
    <property type="term" value="F:NADP binding"/>
    <property type="evidence" value="ECO:0007669"/>
    <property type="project" value="InterPro"/>
</dbReference>
<evidence type="ECO:0000256" key="4">
    <source>
        <dbReference type="PIRSR" id="PIRSR000103-1"/>
    </source>
</evidence>
<dbReference type="InterPro" id="IPR013328">
    <property type="entry name" value="6PGD_dom2"/>
</dbReference>
<feature type="domain" description="6-phosphogluconate dehydrogenase NADP-binding" evidence="5">
    <location>
        <begin position="2"/>
        <end position="161"/>
    </location>
</feature>
<dbReference type="PIRSF" id="PIRSF000103">
    <property type="entry name" value="HIBADH"/>
    <property type="match status" value="1"/>
</dbReference>
<evidence type="ECO:0000256" key="3">
    <source>
        <dbReference type="ARBA" id="ARBA00023027"/>
    </source>
</evidence>
<feature type="domain" description="3-hydroxyisobutyrate dehydrogenase-like NAD-binding" evidence="6">
    <location>
        <begin position="164"/>
        <end position="283"/>
    </location>
</feature>